<proteinExistence type="predicted"/>
<dbReference type="Gene3D" id="4.10.280.10">
    <property type="entry name" value="Helix-loop-helix DNA-binding domain"/>
    <property type="match status" value="1"/>
</dbReference>
<sequence>MWGFDEGVDAHATVSIQKPFNLIRAHVELAALGARNRSYKVMAELRNILPNSDSTDSIQLKADHDASRKPKRRAHRNRSQDPEALKQIRKSRRQKANNRERNRMHDLNSALDILRELLPQGCDSENKLTKIETLRYARNYIEALREALRLMDDGSETSTAEASEQGPDYSLTQDPNYTPAYQTYQLTESDNQTPAFKPEPAWQYSGVSSCSQYSPQYSPQLQFSSSYTPYSSPPSSHNTVEYYSDTPMCSPQSITEYGKLCDVAEFHPSYAPPSYPNLY</sequence>
<dbReference type="EMBL" id="VXIV02001660">
    <property type="protein sequence ID" value="KAF6030878.1"/>
    <property type="molecule type" value="Genomic_DNA"/>
</dbReference>
<dbReference type="InterPro" id="IPR036638">
    <property type="entry name" value="HLH_DNA-bd_sf"/>
</dbReference>
<dbReference type="GO" id="GO:0005634">
    <property type="term" value="C:nucleus"/>
    <property type="evidence" value="ECO:0007669"/>
    <property type="project" value="TreeGrafter"/>
</dbReference>
<evidence type="ECO:0000313" key="4">
    <source>
        <dbReference type="Proteomes" id="UP000593567"/>
    </source>
</evidence>
<dbReference type="PANTHER" id="PTHR19290">
    <property type="entry name" value="BASIC HELIX-LOOP-HELIX PROTEIN NEUROGENIN-RELATED"/>
    <property type="match status" value="1"/>
</dbReference>
<evidence type="ECO:0000259" key="2">
    <source>
        <dbReference type="PROSITE" id="PS50888"/>
    </source>
</evidence>
<dbReference type="InterPro" id="IPR050359">
    <property type="entry name" value="bHLH_transcription_factors"/>
</dbReference>
<dbReference type="GO" id="GO:0070888">
    <property type="term" value="F:E-box binding"/>
    <property type="evidence" value="ECO:0007669"/>
    <property type="project" value="TreeGrafter"/>
</dbReference>
<dbReference type="Pfam" id="PF00010">
    <property type="entry name" value="HLH"/>
    <property type="match status" value="1"/>
</dbReference>
<dbReference type="OrthoDB" id="5969565at2759"/>
<dbReference type="AlphaFoldDB" id="A0A7J7JZX1"/>
<organism evidence="3 4">
    <name type="scientific">Bugula neritina</name>
    <name type="common">Brown bryozoan</name>
    <name type="synonym">Sertularia neritina</name>
    <dbReference type="NCBI Taxonomy" id="10212"/>
    <lineage>
        <taxon>Eukaryota</taxon>
        <taxon>Metazoa</taxon>
        <taxon>Spiralia</taxon>
        <taxon>Lophotrochozoa</taxon>
        <taxon>Bryozoa</taxon>
        <taxon>Gymnolaemata</taxon>
        <taxon>Cheilostomatida</taxon>
        <taxon>Flustrina</taxon>
        <taxon>Buguloidea</taxon>
        <taxon>Bugulidae</taxon>
        <taxon>Bugula</taxon>
    </lineage>
</organism>
<evidence type="ECO:0000256" key="1">
    <source>
        <dbReference type="SAM" id="MobiDB-lite"/>
    </source>
</evidence>
<feature type="region of interest" description="Disordered" evidence="1">
    <location>
        <begin position="52"/>
        <end position="104"/>
    </location>
</feature>
<dbReference type="PROSITE" id="PS50888">
    <property type="entry name" value="BHLH"/>
    <property type="match status" value="1"/>
</dbReference>
<dbReference type="GO" id="GO:0046983">
    <property type="term" value="F:protein dimerization activity"/>
    <property type="evidence" value="ECO:0007669"/>
    <property type="project" value="InterPro"/>
</dbReference>
<dbReference type="PANTHER" id="PTHR19290:SF163">
    <property type="entry name" value="BASIC HELIX-LOOP-HELIX NEURAL TRANSCRIPTION FACTOR TAP"/>
    <property type="match status" value="1"/>
</dbReference>
<reference evidence="3" key="1">
    <citation type="submission" date="2020-06" db="EMBL/GenBank/DDBJ databases">
        <title>Draft genome of Bugula neritina, a colonial animal packing powerful symbionts and potential medicines.</title>
        <authorList>
            <person name="Rayko M."/>
        </authorList>
    </citation>
    <scope>NUCLEOTIDE SEQUENCE [LARGE SCALE GENOMIC DNA]</scope>
    <source>
        <strain evidence="3">Kwan_BN1</strain>
    </source>
</reference>
<dbReference type="SMART" id="SM00353">
    <property type="entry name" value="HLH"/>
    <property type="match status" value="1"/>
</dbReference>
<keyword evidence="4" id="KW-1185">Reference proteome</keyword>
<dbReference type="SUPFAM" id="SSF47459">
    <property type="entry name" value="HLH, helix-loop-helix DNA-binding domain"/>
    <property type="match status" value="1"/>
</dbReference>
<dbReference type="GO" id="GO:0000981">
    <property type="term" value="F:DNA-binding transcription factor activity, RNA polymerase II-specific"/>
    <property type="evidence" value="ECO:0007669"/>
    <property type="project" value="TreeGrafter"/>
</dbReference>
<accession>A0A7J7JZX1</accession>
<evidence type="ECO:0000313" key="3">
    <source>
        <dbReference type="EMBL" id="KAF6030878.1"/>
    </source>
</evidence>
<name>A0A7J7JZX1_BUGNE</name>
<gene>
    <name evidence="3" type="ORF">EB796_010807</name>
</gene>
<feature type="region of interest" description="Disordered" evidence="1">
    <location>
        <begin position="154"/>
        <end position="177"/>
    </location>
</feature>
<dbReference type="GO" id="GO:0007423">
    <property type="term" value="P:sensory organ development"/>
    <property type="evidence" value="ECO:0007669"/>
    <property type="project" value="TreeGrafter"/>
</dbReference>
<dbReference type="InterPro" id="IPR011598">
    <property type="entry name" value="bHLH_dom"/>
</dbReference>
<dbReference type="GO" id="GO:0061564">
    <property type="term" value="P:axon development"/>
    <property type="evidence" value="ECO:0007669"/>
    <property type="project" value="TreeGrafter"/>
</dbReference>
<feature type="domain" description="BHLH" evidence="2">
    <location>
        <begin position="91"/>
        <end position="144"/>
    </location>
</feature>
<dbReference type="Proteomes" id="UP000593567">
    <property type="component" value="Unassembled WGS sequence"/>
</dbReference>
<comment type="caution">
    <text evidence="3">The sequence shown here is derived from an EMBL/GenBank/DDBJ whole genome shotgun (WGS) entry which is preliminary data.</text>
</comment>
<protein>
    <submittedName>
        <fullName evidence="3">NEUROG2</fullName>
    </submittedName>
</protein>
<feature type="compositionally biased region" description="Basic residues" evidence="1">
    <location>
        <begin position="87"/>
        <end position="96"/>
    </location>
</feature>
<dbReference type="GO" id="GO:0045944">
    <property type="term" value="P:positive regulation of transcription by RNA polymerase II"/>
    <property type="evidence" value="ECO:0007669"/>
    <property type="project" value="TreeGrafter"/>
</dbReference>